<dbReference type="SUPFAM" id="SSF56349">
    <property type="entry name" value="DNA breaking-rejoining enzymes"/>
    <property type="match status" value="1"/>
</dbReference>
<dbReference type="GO" id="GO:0006313">
    <property type="term" value="P:DNA transposition"/>
    <property type="evidence" value="ECO:0007669"/>
    <property type="project" value="UniProtKB-UniRule"/>
</dbReference>
<keyword evidence="6 10" id="KW-0229">DNA integration</keyword>
<dbReference type="InterPro" id="IPR011932">
    <property type="entry name" value="Recomb_XerD"/>
</dbReference>
<dbReference type="HAMAP" id="MF_01808">
    <property type="entry name" value="Recomb_XerC_XerD"/>
    <property type="match status" value="1"/>
</dbReference>
<dbReference type="GO" id="GO:0051301">
    <property type="term" value="P:cell division"/>
    <property type="evidence" value="ECO:0007669"/>
    <property type="project" value="UniProtKB-KW"/>
</dbReference>
<gene>
    <name evidence="13" type="primary">xerD</name>
    <name evidence="10" type="synonym">xerC</name>
    <name evidence="13" type="ORF">C4520_01590</name>
</gene>
<dbReference type="GO" id="GO:0003677">
    <property type="term" value="F:DNA binding"/>
    <property type="evidence" value="ECO:0007669"/>
    <property type="project" value="UniProtKB-UniRule"/>
</dbReference>
<dbReference type="InterPro" id="IPR004107">
    <property type="entry name" value="Integrase_SAM-like_N"/>
</dbReference>
<proteinExistence type="inferred from homology"/>
<dbReference type="PANTHER" id="PTHR30349:SF81">
    <property type="entry name" value="TYROSINE RECOMBINASE XERC"/>
    <property type="match status" value="1"/>
</dbReference>
<evidence type="ECO:0000256" key="7">
    <source>
        <dbReference type="ARBA" id="ARBA00023125"/>
    </source>
</evidence>
<evidence type="ECO:0000256" key="5">
    <source>
        <dbReference type="ARBA" id="ARBA00022829"/>
    </source>
</evidence>
<feature type="active site" evidence="10">
    <location>
        <position position="153"/>
    </location>
</feature>
<dbReference type="NCBIfam" id="TIGR02225">
    <property type="entry name" value="recomb_XerD"/>
    <property type="match status" value="1"/>
</dbReference>
<organism evidence="13 14">
    <name type="scientific">Abyssobacteria bacterium (strain SURF_5)</name>
    <dbReference type="NCBI Taxonomy" id="2093360"/>
    <lineage>
        <taxon>Bacteria</taxon>
        <taxon>Pseudomonadati</taxon>
        <taxon>Candidatus Hydrogenedentota</taxon>
        <taxon>Candidatus Abyssobacteria</taxon>
    </lineage>
</organism>
<dbReference type="GO" id="GO:0005737">
    <property type="term" value="C:cytoplasm"/>
    <property type="evidence" value="ECO:0007669"/>
    <property type="project" value="UniProtKB-SubCell"/>
</dbReference>
<feature type="active site" evidence="10">
    <location>
        <position position="177"/>
    </location>
</feature>
<keyword evidence="9 10" id="KW-0131">Cell cycle</keyword>
<feature type="active site" description="O-(3'-phospho-DNA)-tyrosine intermediate" evidence="10">
    <location>
        <position position="278"/>
    </location>
</feature>
<accession>A0A3A4PD18</accession>
<comment type="similarity">
    <text evidence="2">Belongs to the 'phage' integrase family. XerD subfamily.</text>
</comment>
<protein>
    <recommendedName>
        <fullName evidence="10">Tyrosine recombinase XerC</fullName>
    </recommendedName>
</protein>
<comment type="function">
    <text evidence="10">Site-specific tyrosine recombinase, which acts by catalyzing the cutting and rejoining of the recombining DNA molecules. The XerC-XerD complex is essential to convert dimers of the bacterial chromosome into monomers to permit their segregation at cell division. It also contributes to the segregational stability of plasmids.</text>
</comment>
<feature type="domain" description="Core-binding (CB)" evidence="12">
    <location>
        <begin position="6"/>
        <end position="92"/>
    </location>
</feature>
<keyword evidence="8 10" id="KW-0233">DNA recombination</keyword>
<comment type="subcellular location">
    <subcellularLocation>
        <location evidence="1 10">Cytoplasm</location>
    </subcellularLocation>
</comment>
<evidence type="ECO:0000256" key="10">
    <source>
        <dbReference type="HAMAP-Rule" id="MF_01808"/>
    </source>
</evidence>
<evidence type="ECO:0000256" key="9">
    <source>
        <dbReference type="ARBA" id="ARBA00023306"/>
    </source>
</evidence>
<evidence type="ECO:0000256" key="3">
    <source>
        <dbReference type="ARBA" id="ARBA00022490"/>
    </source>
</evidence>
<dbReference type="InterPro" id="IPR010998">
    <property type="entry name" value="Integrase_recombinase_N"/>
</dbReference>
<dbReference type="NCBIfam" id="NF001399">
    <property type="entry name" value="PRK00283.1"/>
    <property type="match status" value="1"/>
</dbReference>
<comment type="caution">
    <text evidence="13">The sequence shown here is derived from an EMBL/GenBank/DDBJ whole genome shotgun (WGS) entry which is preliminary data.</text>
</comment>
<dbReference type="InterPro" id="IPR013762">
    <property type="entry name" value="Integrase-like_cat_sf"/>
</dbReference>
<evidence type="ECO:0000256" key="4">
    <source>
        <dbReference type="ARBA" id="ARBA00022618"/>
    </source>
</evidence>
<evidence type="ECO:0000256" key="1">
    <source>
        <dbReference type="ARBA" id="ARBA00004496"/>
    </source>
</evidence>
<evidence type="ECO:0000256" key="2">
    <source>
        <dbReference type="ARBA" id="ARBA00010450"/>
    </source>
</evidence>
<dbReference type="InterPro" id="IPR023009">
    <property type="entry name" value="Tyrosine_recombinase_XerC/XerD"/>
</dbReference>
<feature type="active site" evidence="10">
    <location>
        <position position="269"/>
    </location>
</feature>
<dbReference type="PANTHER" id="PTHR30349">
    <property type="entry name" value="PHAGE INTEGRASE-RELATED"/>
    <property type="match status" value="1"/>
</dbReference>
<dbReference type="Pfam" id="PF00589">
    <property type="entry name" value="Phage_integrase"/>
    <property type="match status" value="1"/>
</dbReference>
<evidence type="ECO:0000256" key="8">
    <source>
        <dbReference type="ARBA" id="ARBA00023172"/>
    </source>
</evidence>
<evidence type="ECO:0000313" key="13">
    <source>
        <dbReference type="EMBL" id="RJP25871.1"/>
    </source>
</evidence>
<keyword evidence="7 10" id="KW-0238">DNA-binding</keyword>
<dbReference type="InterPro" id="IPR050090">
    <property type="entry name" value="Tyrosine_recombinase_XerCD"/>
</dbReference>
<dbReference type="Gene3D" id="1.10.150.130">
    <property type="match status" value="1"/>
</dbReference>
<comment type="subunit">
    <text evidence="10">Forms a cyclic heterotetrameric complex composed of two molecules of XerC and two molecules of XerD.</text>
</comment>
<dbReference type="CDD" id="cd00798">
    <property type="entry name" value="INT_XerDC_C"/>
    <property type="match status" value="1"/>
</dbReference>
<reference evidence="13 14" key="1">
    <citation type="journal article" date="2017" name="ISME J.">
        <title>Energy and carbon metabolisms in a deep terrestrial subsurface fluid microbial community.</title>
        <authorList>
            <person name="Momper L."/>
            <person name="Jungbluth S.P."/>
            <person name="Lee M.D."/>
            <person name="Amend J.P."/>
        </authorList>
    </citation>
    <scope>NUCLEOTIDE SEQUENCE [LARGE SCALE GENOMIC DNA]</scope>
    <source>
        <strain evidence="13">SURF_5</strain>
    </source>
</reference>
<dbReference type="Proteomes" id="UP000265882">
    <property type="component" value="Unassembled WGS sequence"/>
</dbReference>
<dbReference type="AlphaFoldDB" id="A0A3A4PD18"/>
<dbReference type="GO" id="GO:0007059">
    <property type="term" value="P:chromosome segregation"/>
    <property type="evidence" value="ECO:0007669"/>
    <property type="project" value="UniProtKB-UniRule"/>
</dbReference>
<evidence type="ECO:0000259" key="11">
    <source>
        <dbReference type="PROSITE" id="PS51898"/>
    </source>
</evidence>
<dbReference type="InterPro" id="IPR044068">
    <property type="entry name" value="CB"/>
</dbReference>
<keyword evidence="5 10" id="KW-0159">Chromosome partition</keyword>
<dbReference type="EMBL" id="QZKU01000017">
    <property type="protein sequence ID" value="RJP25871.1"/>
    <property type="molecule type" value="Genomic_DNA"/>
</dbReference>
<evidence type="ECO:0000313" key="14">
    <source>
        <dbReference type="Proteomes" id="UP000265882"/>
    </source>
</evidence>
<dbReference type="GO" id="GO:0009037">
    <property type="term" value="F:tyrosine-based site-specific recombinase activity"/>
    <property type="evidence" value="ECO:0007669"/>
    <property type="project" value="UniProtKB-UniRule"/>
</dbReference>
<dbReference type="InterPro" id="IPR011010">
    <property type="entry name" value="DNA_brk_join_enz"/>
</dbReference>
<feature type="active site" evidence="10">
    <location>
        <position position="243"/>
    </location>
</feature>
<sequence>MQGENGGLEDWIQRFLDWLTIEKGYSRNTVLSYGYDLARYREFLEETLFLDIAQVQPFNIREYLFSLRSRGLSTRSMERHLAAIKQFHRFLCREGFLRADCTSNLDRFKVWKKLPEALTVEEVDRLLAQPNPADAHGVRDAAMLELLYSAGLRLSELIGLRREDLFLDIGFIKCRGKGGKERLIPIGEVAIRKLRSYLATAPDPTGETVFLTRLGGSFSRQGCWKMIRGYIKQISPRKKITPHTLRHSFATHLLAGGANLRSIQEMLGHADIATTQIYTHVSTDRLRETHLRCHPRG</sequence>
<dbReference type="Gene3D" id="1.10.443.10">
    <property type="entry name" value="Intergrase catalytic core"/>
    <property type="match status" value="1"/>
</dbReference>
<dbReference type="PROSITE" id="PS51900">
    <property type="entry name" value="CB"/>
    <property type="match status" value="1"/>
</dbReference>
<evidence type="ECO:0000259" key="12">
    <source>
        <dbReference type="PROSITE" id="PS51900"/>
    </source>
</evidence>
<feature type="active site" evidence="10">
    <location>
        <position position="246"/>
    </location>
</feature>
<name>A0A3A4PD18_ABYX5</name>
<evidence type="ECO:0000256" key="6">
    <source>
        <dbReference type="ARBA" id="ARBA00022908"/>
    </source>
</evidence>
<dbReference type="InterPro" id="IPR002104">
    <property type="entry name" value="Integrase_catalytic"/>
</dbReference>
<keyword evidence="3 10" id="KW-0963">Cytoplasm</keyword>
<dbReference type="Pfam" id="PF02899">
    <property type="entry name" value="Phage_int_SAM_1"/>
    <property type="match status" value="1"/>
</dbReference>
<comment type="similarity">
    <text evidence="10">Belongs to the 'phage' integrase family. XerC subfamily.</text>
</comment>
<keyword evidence="4 10" id="KW-0132">Cell division</keyword>
<dbReference type="PROSITE" id="PS51898">
    <property type="entry name" value="TYR_RECOMBINASE"/>
    <property type="match status" value="1"/>
</dbReference>
<feature type="domain" description="Tyr recombinase" evidence="11">
    <location>
        <begin position="113"/>
        <end position="291"/>
    </location>
</feature>